<gene>
    <name evidence="3" type="ORF">OA50_03026</name>
</gene>
<feature type="transmembrane region" description="Helical" evidence="1">
    <location>
        <begin position="339"/>
        <end position="361"/>
    </location>
</feature>
<evidence type="ECO:0000259" key="2">
    <source>
        <dbReference type="Pfam" id="PF01757"/>
    </source>
</evidence>
<name>A0A0B3S7A0_9RHOB</name>
<dbReference type="GO" id="GO:0009103">
    <property type="term" value="P:lipopolysaccharide biosynthetic process"/>
    <property type="evidence" value="ECO:0007669"/>
    <property type="project" value="TreeGrafter"/>
</dbReference>
<dbReference type="GO" id="GO:0016020">
    <property type="term" value="C:membrane"/>
    <property type="evidence" value="ECO:0007669"/>
    <property type="project" value="TreeGrafter"/>
</dbReference>
<feature type="transmembrane region" description="Helical" evidence="1">
    <location>
        <begin position="72"/>
        <end position="91"/>
    </location>
</feature>
<feature type="transmembrane region" description="Helical" evidence="1">
    <location>
        <begin position="243"/>
        <end position="262"/>
    </location>
</feature>
<comment type="caution">
    <text evidence="3">The sequence shown here is derived from an EMBL/GenBank/DDBJ whole genome shotgun (WGS) entry which is preliminary data.</text>
</comment>
<sequence>MKYRPEVDGLRAVAVLPVILYHAGSEVFSGGFVGVDVFFVISGYLITGLLLEDMDGGRFSLWRFYERRARRILPALIAVILPCLVLGWFVMLPDPYENLGQSVVATLVFGNNLLVYLTSGYWGPVGEFRPLLHTWSLGVEEQFYVVAPLVLFAVWRVARGYLLQTVLLLWGISLARNLSLTWTDWDYAFLMIDTRAWQLLTGAAVLLAERRGWLAGNGWLACAGLVAIGVSVFGFSVDVPYPGYAALLPTLGAAAVIGFSGAGSPIGRLLSLAPLVGIGLISYSLYLWHQPVFAFTRILSHTEPPLMLLVALLGPVFVLAWLSWRFVETPFRDRSRVPVPILWRTLGGASVLLLGVGLATYQFKGFPARMVDLARFEPADVYRAYNTRIFGYRVHEFEDNNRPDVLVIGNSQARDFINILIEGGYGDSADIVYRDDYFLCDPDRQSAETADLLRRADGVIFVTYWLTEACWDRVAASGLPERPGILFVGPKVFGYNLNVFGRVPPQDRPQARVEVLPETVDWNDWLRTKIPEPIYLDILRSFSKDGKTLPVFDANGTFLSGDRTHVTRAGAVFMAGPLLDTPQWRRFRDAVGWLPD</sequence>
<reference evidence="3 4" key="1">
    <citation type="submission" date="2014-10" db="EMBL/GenBank/DDBJ databases">
        <title>Genome sequence of Ponticoccus sp. strain UMTAT08 isolated from clonal culture of toxic dinoflagellate Alexandrium tamiyavanichii.</title>
        <authorList>
            <person name="Gan H.Y."/>
            <person name="Muhd D.-D."/>
            <person name="Mohd Noor M.E."/>
            <person name="Yeong Y.S."/>
            <person name="Usup G."/>
        </authorList>
    </citation>
    <scope>NUCLEOTIDE SEQUENCE [LARGE SCALE GENOMIC DNA]</scope>
    <source>
        <strain evidence="3 4">UMTAT08</strain>
    </source>
</reference>
<organism evidence="3 4">
    <name type="scientific">Mameliella alba</name>
    <dbReference type="NCBI Taxonomy" id="561184"/>
    <lineage>
        <taxon>Bacteria</taxon>
        <taxon>Pseudomonadati</taxon>
        <taxon>Pseudomonadota</taxon>
        <taxon>Alphaproteobacteria</taxon>
        <taxon>Rhodobacterales</taxon>
        <taxon>Roseobacteraceae</taxon>
        <taxon>Mameliella</taxon>
    </lineage>
</organism>
<dbReference type="InterPro" id="IPR050879">
    <property type="entry name" value="Acyltransferase_3"/>
</dbReference>
<keyword evidence="1" id="KW-0472">Membrane</keyword>
<dbReference type="EMBL" id="JSUQ01000011">
    <property type="protein sequence ID" value="KHQ52551.1"/>
    <property type="molecule type" value="Genomic_DNA"/>
</dbReference>
<evidence type="ECO:0000313" key="3">
    <source>
        <dbReference type="EMBL" id="KHQ52551.1"/>
    </source>
</evidence>
<feature type="transmembrane region" description="Helical" evidence="1">
    <location>
        <begin position="269"/>
        <end position="286"/>
    </location>
</feature>
<dbReference type="STRING" id="561184.SAMN05216376_10935"/>
<dbReference type="OrthoDB" id="9796461at2"/>
<dbReference type="PANTHER" id="PTHR23028:SF53">
    <property type="entry name" value="ACYL_TRANSF_3 DOMAIN-CONTAINING PROTEIN"/>
    <property type="match status" value="1"/>
</dbReference>
<keyword evidence="1" id="KW-0812">Transmembrane</keyword>
<keyword evidence="3" id="KW-0012">Acyltransferase</keyword>
<feature type="transmembrane region" description="Helical" evidence="1">
    <location>
        <begin position="306"/>
        <end position="327"/>
    </location>
</feature>
<feature type="transmembrane region" description="Helical" evidence="1">
    <location>
        <begin position="219"/>
        <end position="237"/>
    </location>
</feature>
<dbReference type="Proteomes" id="UP000030960">
    <property type="component" value="Unassembled WGS sequence"/>
</dbReference>
<dbReference type="AlphaFoldDB" id="A0A0B3S7A0"/>
<dbReference type="PANTHER" id="PTHR23028">
    <property type="entry name" value="ACETYLTRANSFERASE"/>
    <property type="match status" value="1"/>
</dbReference>
<feature type="transmembrane region" description="Helical" evidence="1">
    <location>
        <begin position="103"/>
        <end position="122"/>
    </location>
</feature>
<accession>A0A0B3S7A0</accession>
<dbReference type="Pfam" id="PF01757">
    <property type="entry name" value="Acyl_transf_3"/>
    <property type="match status" value="1"/>
</dbReference>
<evidence type="ECO:0000313" key="4">
    <source>
        <dbReference type="Proteomes" id="UP000030960"/>
    </source>
</evidence>
<keyword evidence="4" id="KW-1185">Reference proteome</keyword>
<evidence type="ECO:0000256" key="1">
    <source>
        <dbReference type="SAM" id="Phobius"/>
    </source>
</evidence>
<dbReference type="RefSeq" id="WP_052244540.1">
    <property type="nucleotide sequence ID" value="NZ_JSUQ01000011.1"/>
</dbReference>
<dbReference type="InterPro" id="IPR002656">
    <property type="entry name" value="Acyl_transf_3_dom"/>
</dbReference>
<feature type="transmembrane region" description="Helical" evidence="1">
    <location>
        <begin position="27"/>
        <end position="51"/>
    </location>
</feature>
<dbReference type="GO" id="GO:0016747">
    <property type="term" value="F:acyltransferase activity, transferring groups other than amino-acyl groups"/>
    <property type="evidence" value="ECO:0007669"/>
    <property type="project" value="InterPro"/>
</dbReference>
<protein>
    <submittedName>
        <fullName evidence="3">Acyltransferase 3</fullName>
    </submittedName>
</protein>
<keyword evidence="3" id="KW-0808">Transferase</keyword>
<feature type="domain" description="Acyltransferase 3" evidence="2">
    <location>
        <begin position="6"/>
        <end position="324"/>
    </location>
</feature>
<keyword evidence="1" id="KW-1133">Transmembrane helix</keyword>
<proteinExistence type="predicted"/>